<dbReference type="InterPro" id="IPR050595">
    <property type="entry name" value="Bact_response_regulator"/>
</dbReference>
<organism evidence="4 5">
    <name type="scientific">Peiella sedimenti</name>
    <dbReference type="NCBI Taxonomy" id="3061083"/>
    <lineage>
        <taxon>Bacteria</taxon>
        <taxon>Pseudomonadati</taxon>
        <taxon>Pseudomonadota</taxon>
        <taxon>Alphaproteobacteria</taxon>
        <taxon>Caulobacterales</taxon>
        <taxon>Caulobacteraceae</taxon>
        <taxon>Peiella</taxon>
    </lineage>
</organism>
<dbReference type="RefSeq" id="WP_302109956.1">
    <property type="nucleotide sequence ID" value="NZ_JAUKTR010000003.1"/>
</dbReference>
<feature type="modified residue" description="4-aspartylphosphate" evidence="2">
    <location>
        <position position="57"/>
    </location>
</feature>
<sequence length="125" mass="13444">MRDAVHAQIVLVDDDPAVTRAIEFSFGLEGLTVWSYADGAGALSSDRLDDAGCLVLDYQLPDMDGLELLRRLRVQGVSAPAILITSNPKRDMRRRAEAAGAPIVEKPLLSDALLESVREALAEAA</sequence>
<dbReference type="PROSITE" id="PS50110">
    <property type="entry name" value="RESPONSE_REGULATORY"/>
    <property type="match status" value="1"/>
</dbReference>
<evidence type="ECO:0000313" key="4">
    <source>
        <dbReference type="EMBL" id="MDO1559527.1"/>
    </source>
</evidence>
<feature type="domain" description="Response regulatory" evidence="3">
    <location>
        <begin position="8"/>
        <end position="121"/>
    </location>
</feature>
<evidence type="ECO:0000259" key="3">
    <source>
        <dbReference type="PROSITE" id="PS50110"/>
    </source>
</evidence>
<dbReference type="Pfam" id="PF00072">
    <property type="entry name" value="Response_reg"/>
    <property type="match status" value="1"/>
</dbReference>
<dbReference type="Proteomes" id="UP001169063">
    <property type="component" value="Unassembled WGS sequence"/>
</dbReference>
<evidence type="ECO:0000256" key="1">
    <source>
        <dbReference type="ARBA" id="ARBA00022553"/>
    </source>
</evidence>
<keyword evidence="5" id="KW-1185">Reference proteome</keyword>
<dbReference type="SMART" id="SM00448">
    <property type="entry name" value="REC"/>
    <property type="match status" value="1"/>
</dbReference>
<dbReference type="PANTHER" id="PTHR44591">
    <property type="entry name" value="STRESS RESPONSE REGULATOR PROTEIN 1"/>
    <property type="match status" value="1"/>
</dbReference>
<dbReference type="SUPFAM" id="SSF52172">
    <property type="entry name" value="CheY-like"/>
    <property type="match status" value="1"/>
</dbReference>
<protein>
    <submittedName>
        <fullName evidence="4">Response regulator</fullName>
    </submittedName>
</protein>
<accession>A0ABT8SLT3</accession>
<gene>
    <name evidence="4" type="ORF">Q0812_08815</name>
</gene>
<evidence type="ECO:0000313" key="5">
    <source>
        <dbReference type="Proteomes" id="UP001169063"/>
    </source>
</evidence>
<dbReference type="InterPro" id="IPR011006">
    <property type="entry name" value="CheY-like_superfamily"/>
</dbReference>
<reference evidence="4" key="1">
    <citation type="submission" date="2023-07" db="EMBL/GenBank/DDBJ databases">
        <title>Brevundimonas soil sp. nov., isolated from the soil of chemical plant.</title>
        <authorList>
            <person name="Wu N."/>
        </authorList>
    </citation>
    <scope>NUCLEOTIDE SEQUENCE</scope>
    <source>
        <strain evidence="4">XZ-24</strain>
    </source>
</reference>
<dbReference type="InterPro" id="IPR001789">
    <property type="entry name" value="Sig_transdc_resp-reg_receiver"/>
</dbReference>
<keyword evidence="1 2" id="KW-0597">Phosphoprotein</keyword>
<evidence type="ECO:0000256" key="2">
    <source>
        <dbReference type="PROSITE-ProRule" id="PRU00169"/>
    </source>
</evidence>
<dbReference type="EMBL" id="JAUKTR010000003">
    <property type="protein sequence ID" value="MDO1559527.1"/>
    <property type="molecule type" value="Genomic_DNA"/>
</dbReference>
<proteinExistence type="predicted"/>
<dbReference type="PANTHER" id="PTHR44591:SF25">
    <property type="entry name" value="CHEMOTAXIS TWO-COMPONENT RESPONSE REGULATOR"/>
    <property type="match status" value="1"/>
</dbReference>
<comment type="caution">
    <text evidence="4">The sequence shown here is derived from an EMBL/GenBank/DDBJ whole genome shotgun (WGS) entry which is preliminary data.</text>
</comment>
<dbReference type="Gene3D" id="3.40.50.2300">
    <property type="match status" value="1"/>
</dbReference>
<name>A0ABT8SLT3_9CAUL</name>